<reference evidence="2" key="1">
    <citation type="submission" date="2018-06" db="EMBL/GenBank/DDBJ databases">
        <authorList>
            <person name="Zhirakovskaya E."/>
        </authorList>
    </citation>
    <scope>NUCLEOTIDE SEQUENCE</scope>
</reference>
<dbReference type="SUPFAM" id="SSF49785">
    <property type="entry name" value="Galactose-binding domain-like"/>
    <property type="match status" value="1"/>
</dbReference>
<evidence type="ECO:0000313" key="2">
    <source>
        <dbReference type="EMBL" id="VAX26642.1"/>
    </source>
</evidence>
<feature type="non-terminal residue" evidence="2">
    <location>
        <position position="1"/>
    </location>
</feature>
<dbReference type="InterPro" id="IPR008979">
    <property type="entry name" value="Galactose-bd-like_sf"/>
</dbReference>
<dbReference type="NCBIfam" id="TIGR00976">
    <property type="entry name" value="CocE_NonD"/>
    <property type="match status" value="1"/>
</dbReference>
<organism evidence="2">
    <name type="scientific">hydrothermal vent metagenome</name>
    <dbReference type="NCBI Taxonomy" id="652676"/>
    <lineage>
        <taxon>unclassified sequences</taxon>
        <taxon>metagenomes</taxon>
        <taxon>ecological metagenomes</taxon>
    </lineage>
</organism>
<feature type="domain" description="Xaa-Pro dipeptidyl-peptidase C-terminal" evidence="1">
    <location>
        <begin position="1"/>
        <end position="228"/>
    </location>
</feature>
<gene>
    <name evidence="2" type="ORF">MNBD_IGNAVI01-112</name>
</gene>
<dbReference type="SMART" id="SM00939">
    <property type="entry name" value="PepX_C"/>
    <property type="match status" value="1"/>
</dbReference>
<name>A0A3B1CEJ5_9ZZZZ</name>
<accession>A0A3B1CEJ5</accession>
<dbReference type="InterPro" id="IPR013736">
    <property type="entry name" value="Xaa-Pro_dipept_C"/>
</dbReference>
<protein>
    <submittedName>
        <fullName evidence="2">Glutaryl-7-ACA acylase</fullName>
    </submittedName>
</protein>
<evidence type="ECO:0000259" key="1">
    <source>
        <dbReference type="SMART" id="SM00939"/>
    </source>
</evidence>
<dbReference type="InterPro" id="IPR005674">
    <property type="entry name" value="CocE/Ser_esterase"/>
</dbReference>
<dbReference type="GO" id="GO:0008239">
    <property type="term" value="F:dipeptidyl-peptidase activity"/>
    <property type="evidence" value="ECO:0007669"/>
    <property type="project" value="InterPro"/>
</dbReference>
<dbReference type="Pfam" id="PF08530">
    <property type="entry name" value="PepX_C"/>
    <property type="match status" value="1"/>
</dbReference>
<dbReference type="AlphaFoldDB" id="A0A3B1CEJ5"/>
<dbReference type="Gene3D" id="2.60.120.260">
    <property type="entry name" value="Galactose-binding domain-like"/>
    <property type="match status" value="1"/>
</dbReference>
<sequence length="233" mass="27024">KYDEWPPNNAAWQPIYFSDNNGLTFIQERKSKIDFNEYISDPNDPVPYTSAIDNGKRMYNRTYMTEDQRFASKRPDVLTFQTEPLDKDFTIAGPIKVELSVSTSGTDSDWIVKLIDVFPDSISSDGKDFTGYQMMVRGDIMRGKFRNSLENPEPFIPNKPTKVAFIMNDSYHTFLKGHRIMVQVQSSWFPMFDRNPQKSCDIYSADESDFQSAANRVYHTKEYQSKIILNVIK</sequence>
<proteinExistence type="predicted"/>
<dbReference type="EMBL" id="UOGD01000352">
    <property type="protein sequence ID" value="VAX26642.1"/>
    <property type="molecule type" value="Genomic_DNA"/>
</dbReference>